<evidence type="ECO:0000256" key="2">
    <source>
        <dbReference type="SAM" id="SignalP"/>
    </source>
</evidence>
<dbReference type="EMBL" id="SMYL01000002">
    <property type="protein sequence ID" value="TDK67232.1"/>
    <property type="molecule type" value="Genomic_DNA"/>
</dbReference>
<protein>
    <submittedName>
        <fullName evidence="3">Uncharacterized protein</fullName>
    </submittedName>
</protein>
<dbReference type="RefSeq" id="WP_133326280.1">
    <property type="nucleotide sequence ID" value="NZ_SMYL01000002.1"/>
</dbReference>
<dbReference type="OrthoDB" id="5704176at2"/>
<name>A0A4R5W3R3_9BURK</name>
<keyword evidence="4" id="KW-1185">Reference proteome</keyword>
<feature type="signal peptide" evidence="2">
    <location>
        <begin position="1"/>
        <end position="29"/>
    </location>
</feature>
<gene>
    <name evidence="3" type="ORF">E2I14_05575</name>
</gene>
<evidence type="ECO:0000256" key="1">
    <source>
        <dbReference type="SAM" id="MobiDB-lite"/>
    </source>
</evidence>
<proteinExistence type="predicted"/>
<dbReference type="AlphaFoldDB" id="A0A4R5W3R3"/>
<reference evidence="3 4" key="1">
    <citation type="submission" date="2019-03" db="EMBL/GenBank/DDBJ databases">
        <title>Sapientia aquatica gen. nov., sp. nov., isolated from a crater lake.</title>
        <authorList>
            <person name="Felfoldi T."/>
            <person name="Szabo A."/>
            <person name="Toth E."/>
            <person name="Schumann P."/>
            <person name="Keki Z."/>
            <person name="Marialigeti K."/>
            <person name="Mathe I."/>
        </authorList>
    </citation>
    <scope>NUCLEOTIDE SEQUENCE [LARGE SCALE GENOMIC DNA]</scope>
    <source>
        <strain evidence="3 4">SA-152</strain>
    </source>
</reference>
<evidence type="ECO:0000313" key="4">
    <source>
        <dbReference type="Proteomes" id="UP000294829"/>
    </source>
</evidence>
<accession>A0A4R5W3R3</accession>
<organism evidence="3 4">
    <name type="scientific">Sapientia aquatica</name>
    <dbReference type="NCBI Taxonomy" id="1549640"/>
    <lineage>
        <taxon>Bacteria</taxon>
        <taxon>Pseudomonadati</taxon>
        <taxon>Pseudomonadota</taxon>
        <taxon>Betaproteobacteria</taxon>
        <taxon>Burkholderiales</taxon>
        <taxon>Oxalobacteraceae</taxon>
        <taxon>Sapientia</taxon>
    </lineage>
</organism>
<keyword evidence="2" id="KW-0732">Signal</keyword>
<evidence type="ECO:0000313" key="3">
    <source>
        <dbReference type="EMBL" id="TDK67232.1"/>
    </source>
</evidence>
<comment type="caution">
    <text evidence="3">The sequence shown here is derived from an EMBL/GenBank/DDBJ whole genome shotgun (WGS) entry which is preliminary data.</text>
</comment>
<feature type="region of interest" description="Disordered" evidence="1">
    <location>
        <begin position="234"/>
        <end position="260"/>
    </location>
</feature>
<feature type="chain" id="PRO_5021003897" evidence="2">
    <location>
        <begin position="30"/>
        <end position="260"/>
    </location>
</feature>
<sequence length="260" mass="28593">MNVIRPAYVKQFCIFSLSLATCFPAISFADGLSDLKAALTRAQSATPIKATVDVKTWSKTGEGKELEEINGNAAIQIEENPRGLQLQFNHDLLAKLSTEERAQERDPKTKTPTIAAAGELSSKEINHMTNAAAYILHKLEKATLKAERAEQWNGKPARVLSFDYSQDKISEKDRKYVKKFDGTFDIWISPEGIPLASRSRINVSGSAMIVISFASTNEETEVYSLVGDRLVTSRKENKSSGSGMGEKMESSSVKTLQIQG</sequence>
<dbReference type="Proteomes" id="UP000294829">
    <property type="component" value="Unassembled WGS sequence"/>
</dbReference>